<dbReference type="CDD" id="cd06454">
    <property type="entry name" value="KBL_like"/>
    <property type="match status" value="1"/>
</dbReference>
<dbReference type="GO" id="GO:0008710">
    <property type="term" value="F:8-amino-7-oxononanoate synthase activity"/>
    <property type="evidence" value="ECO:0007669"/>
    <property type="project" value="UniProtKB-EC"/>
</dbReference>
<comment type="pathway">
    <text evidence="2">Cofactor biosynthesis; biotin biosynthesis.</text>
</comment>
<keyword evidence="8 12" id="KW-0663">Pyridoxal phosphate</keyword>
<comment type="subunit">
    <text evidence="4">Homodimer.</text>
</comment>
<dbReference type="PANTHER" id="PTHR13693">
    <property type="entry name" value="CLASS II AMINOTRANSFERASE/8-AMINO-7-OXONONANOATE SYNTHASE"/>
    <property type="match status" value="1"/>
</dbReference>
<evidence type="ECO:0000256" key="1">
    <source>
        <dbReference type="ARBA" id="ARBA00001933"/>
    </source>
</evidence>
<dbReference type="Proteomes" id="UP001144471">
    <property type="component" value="Unassembled WGS sequence"/>
</dbReference>
<dbReference type="InterPro" id="IPR015422">
    <property type="entry name" value="PyrdxlP-dep_Trfase_small"/>
</dbReference>
<evidence type="ECO:0000256" key="2">
    <source>
        <dbReference type="ARBA" id="ARBA00004746"/>
    </source>
</evidence>
<sequence length="373" mass="42008">MREKGLFRRIKNIERISGKYIYEGEKRYLDFSSSNYLGYRDSEWMKKTLVDAVKRYGVGSGASRLVVGTADIYGELEELLACKKKQERALLFNSGYDANIGIISTLYGKGDVIYCDKLNHASIYDGIKMSGAHMVRYLHNDMEDLEKRIVKTREKYERALIVVDSVFSMEGDKAPLRKLVELKERYDIELMVDEAHGGGVLGRDGMGASEEAGVLERIDINMGTFSKAYGSQGAYVASSEDIIDYLINRCRSLIYTTSLPPAVIACNLEAVKRAQGDREARERLAALSDYLRDELKKIGMGTLDSETNIIPIVVGDNERTLWMSEKLRDEGIMIPAIRKPTVTTPRLRASLSANHSTEDVDRLIECLKRLKSL</sequence>
<comment type="caution">
    <text evidence="15">The sequence shown here is derived from an EMBL/GenBank/DDBJ whole genome shotgun (WGS) entry which is preliminary data.</text>
</comment>
<evidence type="ECO:0000256" key="10">
    <source>
        <dbReference type="ARBA" id="ARBA00033381"/>
    </source>
</evidence>
<dbReference type="GO" id="GO:0009102">
    <property type="term" value="P:biotin biosynthetic process"/>
    <property type="evidence" value="ECO:0007669"/>
    <property type="project" value="UniProtKB-KW"/>
</dbReference>
<dbReference type="InterPro" id="IPR015424">
    <property type="entry name" value="PyrdxlP-dep_Trfase"/>
</dbReference>
<evidence type="ECO:0000256" key="12">
    <source>
        <dbReference type="RuleBase" id="RU003693"/>
    </source>
</evidence>
<keyword evidence="7" id="KW-0093">Biotin biosynthesis</keyword>
<protein>
    <recommendedName>
        <fullName evidence="5">8-amino-7-oxononanoate synthase</fullName>
        <ecNumber evidence="5">2.3.1.47</ecNumber>
    </recommendedName>
    <alternativeName>
        <fullName evidence="9">7-keto-8-amino-pelargonic acid synthase</fullName>
    </alternativeName>
    <alternativeName>
        <fullName evidence="10">8-amino-7-ketopelargonate synthase</fullName>
    </alternativeName>
</protein>
<evidence type="ECO:0000256" key="5">
    <source>
        <dbReference type="ARBA" id="ARBA00013187"/>
    </source>
</evidence>
<dbReference type="InterPro" id="IPR004839">
    <property type="entry name" value="Aminotransferase_I/II_large"/>
</dbReference>
<dbReference type="GO" id="GO:0030170">
    <property type="term" value="F:pyridoxal phosphate binding"/>
    <property type="evidence" value="ECO:0007669"/>
    <property type="project" value="InterPro"/>
</dbReference>
<dbReference type="InterPro" id="IPR015421">
    <property type="entry name" value="PyrdxlP-dep_Trfase_major"/>
</dbReference>
<keyword evidence="6" id="KW-0808">Transferase</keyword>
<name>A0A9W6GIV0_9FUSO</name>
<dbReference type="Gene3D" id="3.40.640.10">
    <property type="entry name" value="Type I PLP-dependent aspartate aminotransferase-like (Major domain)"/>
    <property type="match status" value="1"/>
</dbReference>
<evidence type="ECO:0000259" key="14">
    <source>
        <dbReference type="Pfam" id="PF00155"/>
    </source>
</evidence>
<evidence type="ECO:0000313" key="16">
    <source>
        <dbReference type="Proteomes" id="UP001144471"/>
    </source>
</evidence>
<evidence type="ECO:0000256" key="7">
    <source>
        <dbReference type="ARBA" id="ARBA00022756"/>
    </source>
</evidence>
<dbReference type="PROSITE" id="PS00599">
    <property type="entry name" value="AA_TRANSFER_CLASS_2"/>
    <property type="match status" value="1"/>
</dbReference>
<dbReference type="EMBL" id="BSDY01000006">
    <property type="protein sequence ID" value="GLI55988.1"/>
    <property type="molecule type" value="Genomic_DNA"/>
</dbReference>
<comment type="catalytic activity">
    <reaction evidence="11">
        <text>6-carboxyhexanoyl-[ACP] + L-alanine + H(+) = (8S)-8-amino-7-oxononanoate + holo-[ACP] + CO2</text>
        <dbReference type="Rhea" id="RHEA:42288"/>
        <dbReference type="Rhea" id="RHEA-COMP:9685"/>
        <dbReference type="Rhea" id="RHEA-COMP:9955"/>
        <dbReference type="ChEBI" id="CHEBI:15378"/>
        <dbReference type="ChEBI" id="CHEBI:16526"/>
        <dbReference type="ChEBI" id="CHEBI:57972"/>
        <dbReference type="ChEBI" id="CHEBI:64479"/>
        <dbReference type="ChEBI" id="CHEBI:78846"/>
        <dbReference type="ChEBI" id="CHEBI:149468"/>
        <dbReference type="EC" id="2.3.1.47"/>
    </reaction>
</comment>
<keyword evidence="13" id="KW-0175">Coiled coil</keyword>
<dbReference type="EC" id="2.3.1.47" evidence="5"/>
<dbReference type="AlphaFoldDB" id="A0A9W6GIV0"/>
<dbReference type="InterPro" id="IPR050087">
    <property type="entry name" value="AON_synthase_class-II"/>
</dbReference>
<evidence type="ECO:0000256" key="3">
    <source>
        <dbReference type="ARBA" id="ARBA00010008"/>
    </source>
</evidence>
<accession>A0A9W6GIV0</accession>
<evidence type="ECO:0000256" key="8">
    <source>
        <dbReference type="ARBA" id="ARBA00022898"/>
    </source>
</evidence>
<evidence type="ECO:0000256" key="11">
    <source>
        <dbReference type="ARBA" id="ARBA00047715"/>
    </source>
</evidence>
<dbReference type="InterPro" id="IPR001917">
    <property type="entry name" value="Aminotrans_II_pyridoxalP_BS"/>
</dbReference>
<gene>
    <name evidence="15" type="primary">bioF</name>
    <name evidence="15" type="ORF">PM10SUCC1_15020</name>
</gene>
<comment type="cofactor">
    <cofactor evidence="1 12">
        <name>pyridoxal 5'-phosphate</name>
        <dbReference type="ChEBI" id="CHEBI:597326"/>
    </cofactor>
</comment>
<feature type="coiled-coil region" evidence="13">
    <location>
        <begin position="135"/>
        <end position="162"/>
    </location>
</feature>
<evidence type="ECO:0000256" key="9">
    <source>
        <dbReference type="ARBA" id="ARBA00032610"/>
    </source>
</evidence>
<proteinExistence type="inferred from homology"/>
<dbReference type="Gene3D" id="3.90.1150.10">
    <property type="entry name" value="Aspartate Aminotransferase, domain 1"/>
    <property type="match status" value="1"/>
</dbReference>
<dbReference type="Pfam" id="PF00155">
    <property type="entry name" value="Aminotran_1_2"/>
    <property type="match status" value="1"/>
</dbReference>
<evidence type="ECO:0000313" key="15">
    <source>
        <dbReference type="EMBL" id="GLI55988.1"/>
    </source>
</evidence>
<evidence type="ECO:0000256" key="6">
    <source>
        <dbReference type="ARBA" id="ARBA00022679"/>
    </source>
</evidence>
<feature type="domain" description="Aminotransferase class I/classII large" evidence="14">
    <location>
        <begin position="28"/>
        <end position="365"/>
    </location>
</feature>
<evidence type="ECO:0000256" key="4">
    <source>
        <dbReference type="ARBA" id="ARBA00011738"/>
    </source>
</evidence>
<comment type="similarity">
    <text evidence="3">Belongs to the class-II pyridoxal-phosphate-dependent aminotransferase family. BioF subfamily.</text>
</comment>
<evidence type="ECO:0000256" key="13">
    <source>
        <dbReference type="SAM" id="Coils"/>
    </source>
</evidence>
<organism evidence="15 16">
    <name type="scientific">Propionigenium maris DSM 9537</name>
    <dbReference type="NCBI Taxonomy" id="1123000"/>
    <lineage>
        <taxon>Bacteria</taxon>
        <taxon>Fusobacteriati</taxon>
        <taxon>Fusobacteriota</taxon>
        <taxon>Fusobacteriia</taxon>
        <taxon>Fusobacteriales</taxon>
        <taxon>Fusobacteriaceae</taxon>
        <taxon>Propionigenium</taxon>
    </lineage>
</organism>
<dbReference type="SUPFAM" id="SSF53383">
    <property type="entry name" value="PLP-dependent transferases"/>
    <property type="match status" value="1"/>
</dbReference>
<dbReference type="PANTHER" id="PTHR13693:SF100">
    <property type="entry name" value="8-AMINO-7-OXONONANOATE SYNTHASE"/>
    <property type="match status" value="1"/>
</dbReference>
<keyword evidence="16" id="KW-1185">Reference proteome</keyword>
<reference evidence="15" key="1">
    <citation type="submission" date="2022-12" db="EMBL/GenBank/DDBJ databases">
        <title>Reference genome sequencing for broad-spectrum identification of bacterial and archaeal isolates by mass spectrometry.</title>
        <authorList>
            <person name="Sekiguchi Y."/>
            <person name="Tourlousse D.M."/>
        </authorList>
    </citation>
    <scope>NUCLEOTIDE SEQUENCE</scope>
    <source>
        <strain evidence="15">10succ1</strain>
    </source>
</reference>